<dbReference type="InParanoid" id="H2AVB6"/>
<protein>
    <recommendedName>
        <fullName evidence="7">Nucleoporin</fullName>
    </recommendedName>
</protein>
<evidence type="ECO:0008006" key="7">
    <source>
        <dbReference type="Google" id="ProtNLM"/>
    </source>
</evidence>
<evidence type="ECO:0000256" key="1">
    <source>
        <dbReference type="ARBA" id="ARBA00004123"/>
    </source>
</evidence>
<reference evidence="5 6" key="1">
    <citation type="journal article" date="2011" name="Proc. Natl. Acad. Sci. U.S.A.">
        <title>Evolutionary erosion of yeast sex chromosomes by mating-type switching accidents.</title>
        <authorList>
            <person name="Gordon J.L."/>
            <person name="Armisen D."/>
            <person name="Proux-Wera E."/>
            <person name="Oheigeartaigh S.S."/>
            <person name="Byrne K.P."/>
            <person name="Wolfe K.H."/>
        </authorList>
    </citation>
    <scope>NUCLEOTIDE SEQUENCE [LARGE SCALE GENOMIC DNA]</scope>
    <source>
        <strain evidence="6">ATCC 22294 / BCRC 22015 / CBS 2517 / CECT 1963 / NBRC 1671 / NRRL Y-8276</strain>
    </source>
</reference>
<evidence type="ECO:0000256" key="2">
    <source>
        <dbReference type="ARBA" id="ARBA00005892"/>
    </source>
</evidence>
<dbReference type="FunCoup" id="H2AVB6">
    <property type="interactions" value="233"/>
</dbReference>
<sequence>MALNWSTIPFEALYKSIEEGKLDETLFQDLISDLQNLNLNSGKLKNPSSRSELEKGEIKLDDGTTYKFNQEFIITAIKLSDELNLDELVVAQLILSDPSDTESSNIQHKDGISLINHGKVQYYLRRQYILQIVAYIVNCSSNDGEIYTKLTDKSILVSNVLPAFKSIHIQLDELKQLVNKAQILDNYDILFQQNIKFKRDFLLREYDILSQILYGLVAKQSLTKTDEILKVFDHVSEMDSNDFFIVYYLPAIFHAFANLEMFSIVDVRSLHSHFLKELDNESLYSKPVKVAIIFVFLTFFISWCKAEPSTRAKSLDFKTTVDIPMTTAVEQGAIEQLLVFAADTSLVEKDKSMQLFYDIRSLLERHIPRLIPKQLLDNEIDYTNSAINNSSTNRNMMINTRIGGAAVTPNASMGIESQSQYQYHSISLSEQSMDFFLSTFHFVLQTIIADCAFLLTKIKDAEEDSLLSGEDFDLDDISVRADLERFFLTIYFFYASRPNYSSEFWQDKESNAYGFIEWSAKCNDSLMRSCFYLMISSLSFGSSNSLNVFHYFGDNSTVSWNIISQCISDYAVKINNLGVAILQKQQIQESEVDAITVALEEGLNEETIIFLSSLLTLVGSVAYDVEQEIKVSLCNTFSGILFEFAKLDTPLIGAVFKTLSNLVPTSTQLKNKFWNSLDCLIFKSFTLTNSNDSYRAAFSSILVNFPEVLGFLQLFNNLIKSENRDFGTLSFPTSLGQGYRKVGIWPYFDYILNEIFVQSFKLENRSNKTAVLSSVLQSIEMAITSFDYSVILNSIPAGADLDALVVTENFFTYVQESPAVAVFNYLFQEEIYQGIFSIVAIGIDHLATELENGNQQMELIQSSVNIINRILQCQETYIEELVPIVRNHRNHSSFIPKNFGLHGLRSFHDAILFNVSVVAHLALYVGVSDYTLATESLNILKRLSLKYDGGSSQYSIDNKLLTIFDSVDESARIKDSFISQIESFIDSNENLTLKIEILDFINRNITYADKNINVAHLLLGFHVSNVISIGPRLSTFINSDKSLLSSIISILEGSLETLDNNNIDYAPMRLASIAIEIILKLSHNQLTSSILFEYLSSKGLFERIMNLDPQINKFTLWNGVAFNPDDESFIMSEPIGALLSFFSYRNYLIQYLSLSIHKLSFSGTEAEVLSYVRYLISNTMYSARIFSFLDTLNFENIVVDNTLLDGLSIFSNLQMNLDNVTLSSNCSGIIFELEEIKSLMDLFGKAQKHTSANTTSLQMVTNDKIKRLKDESAVVIYCITGHLSSKKLAELQLAILHSWVQLIQIIVSDGKLSPLERSAFILEVFSTITPKMNDYVECNLNFSEELVSLSVFLYEIYQKDRLNIDDRNGIDSRLYNLFKVCIHGISSPLSSISLRADFYVLANQYLVRILKDEALSKEILQNLRINNEKVIEIISNDAIFGQGTSRITAILLMDTLIQIANLNNHNFILELLMKSGQLSLFIRSLKNTDILLDSANECISIDDLMFELTAFKATIFLLFRISETTAGAQALVQNRLLEIIGECSFLKVDPDLGLNITFKPSTFDTSGPMKANISLDSPLFLDNGARTISLIDLMVPIFQLVCAVLVSVGSKNSNVINKVKKLLQTFRKLIIGIFKRDELISAEMDATKTINKENIQDMVKVVVILCSLTGYQGEEGFPVF</sequence>
<keyword evidence="4" id="KW-0539">Nucleus</keyword>
<proteinExistence type="inferred from homology"/>
<evidence type="ECO:0000313" key="5">
    <source>
        <dbReference type="EMBL" id="CCF58316.1"/>
    </source>
</evidence>
<dbReference type="PANTHER" id="PTHR31344:SF0">
    <property type="entry name" value="NUCLEAR PORE COMPLEX PROTEIN NUP205"/>
    <property type="match status" value="1"/>
</dbReference>
<evidence type="ECO:0000256" key="4">
    <source>
        <dbReference type="ARBA" id="ARBA00023242"/>
    </source>
</evidence>
<dbReference type="STRING" id="1071382.H2AVB6"/>
<dbReference type="HOGENOM" id="CLU_002778_0_0_1"/>
<keyword evidence="3" id="KW-0813">Transport</keyword>
<dbReference type="OrthoDB" id="2019644at2759"/>
<dbReference type="InterPro" id="IPR021827">
    <property type="entry name" value="Nup186/Nup192/Nup205"/>
</dbReference>
<evidence type="ECO:0000313" key="6">
    <source>
        <dbReference type="Proteomes" id="UP000005220"/>
    </source>
</evidence>
<dbReference type="GO" id="GO:0017056">
    <property type="term" value="F:structural constituent of nuclear pore"/>
    <property type="evidence" value="ECO:0007669"/>
    <property type="project" value="EnsemblFungi"/>
</dbReference>
<dbReference type="Pfam" id="PF11894">
    <property type="entry name" value="Nup192"/>
    <property type="match status" value="1"/>
</dbReference>
<dbReference type="Proteomes" id="UP000005220">
    <property type="component" value="Chromosome 5"/>
</dbReference>
<dbReference type="GO" id="GO:0006999">
    <property type="term" value="P:nuclear pore organization"/>
    <property type="evidence" value="ECO:0007669"/>
    <property type="project" value="EnsemblFungi"/>
</dbReference>
<comment type="similarity">
    <text evidence="2">Belongs to the NUP186/NUP192/NUP205 family.</text>
</comment>
<dbReference type="eggNOG" id="KOG1835">
    <property type="taxonomic scope" value="Eukaryota"/>
</dbReference>
<organism evidence="5 6">
    <name type="scientific">Kazachstania africana (strain ATCC 22294 / BCRC 22015 / CBS 2517 / CECT 1963 / NBRC 1671 / NRRL Y-8276)</name>
    <name type="common">Yeast</name>
    <name type="synonym">Kluyveromyces africanus</name>
    <dbReference type="NCBI Taxonomy" id="1071382"/>
    <lineage>
        <taxon>Eukaryota</taxon>
        <taxon>Fungi</taxon>
        <taxon>Dikarya</taxon>
        <taxon>Ascomycota</taxon>
        <taxon>Saccharomycotina</taxon>
        <taxon>Saccharomycetes</taxon>
        <taxon>Saccharomycetales</taxon>
        <taxon>Saccharomycetaceae</taxon>
        <taxon>Kazachstania</taxon>
    </lineage>
</organism>
<dbReference type="GO" id="GO:0044611">
    <property type="term" value="C:nuclear pore inner ring"/>
    <property type="evidence" value="ECO:0007669"/>
    <property type="project" value="EnsemblFungi"/>
</dbReference>
<keyword evidence="6" id="KW-1185">Reference proteome</keyword>
<comment type="subcellular location">
    <subcellularLocation>
        <location evidence="1">Nucleus</location>
    </subcellularLocation>
</comment>
<dbReference type="GeneID" id="13884049"/>
<dbReference type="GO" id="GO:0046822">
    <property type="term" value="P:regulation of nucleocytoplasmic transport"/>
    <property type="evidence" value="ECO:0007669"/>
    <property type="project" value="EnsemblFungi"/>
</dbReference>
<dbReference type="RefSeq" id="XP_003957451.1">
    <property type="nucleotide sequence ID" value="XM_003957402.1"/>
</dbReference>
<dbReference type="EMBL" id="HE650825">
    <property type="protein sequence ID" value="CCF58316.1"/>
    <property type="molecule type" value="Genomic_DNA"/>
</dbReference>
<name>H2AVB6_KAZAF</name>
<accession>H2AVB6</accession>
<dbReference type="PANTHER" id="PTHR31344">
    <property type="entry name" value="NUCLEAR PORE COMPLEX PROTEIN NUP205"/>
    <property type="match status" value="1"/>
</dbReference>
<dbReference type="KEGG" id="kaf:KAFR_0E01620"/>
<evidence type="ECO:0000256" key="3">
    <source>
        <dbReference type="ARBA" id="ARBA00022448"/>
    </source>
</evidence>
<gene>
    <name evidence="5" type="primary">KAFR0E01620</name>
    <name evidence="5" type="ORF">KAFR_0E01620</name>
</gene>